<dbReference type="AlphaFoldDB" id="A0A8J6CK08"/>
<evidence type="ECO:0000313" key="2">
    <source>
        <dbReference type="EMBL" id="KAG8470543.1"/>
    </source>
</evidence>
<comment type="caution">
    <text evidence="2">The sequence shown here is derived from an EMBL/GenBank/DDBJ whole genome shotgun (WGS) entry which is preliminary data.</text>
</comment>
<reference evidence="2" key="1">
    <citation type="submission" date="2021-05" db="EMBL/GenBank/DDBJ databases">
        <title>The genome of the haptophyte Pavlova lutheri (Diacronema luteri, Pavlovales) - a model for lipid biosynthesis in eukaryotic algae.</title>
        <authorList>
            <person name="Hulatt C.J."/>
            <person name="Posewitz M.C."/>
        </authorList>
    </citation>
    <scope>NUCLEOTIDE SEQUENCE</scope>
    <source>
        <strain evidence="2">NIVA-4/92</strain>
    </source>
</reference>
<proteinExistence type="predicted"/>
<dbReference type="EMBL" id="JAGTXO010000001">
    <property type="protein sequence ID" value="KAG8470543.1"/>
    <property type="molecule type" value="Genomic_DNA"/>
</dbReference>
<organism evidence="2 3">
    <name type="scientific">Diacronema lutheri</name>
    <name type="common">Unicellular marine alga</name>
    <name type="synonym">Monochrysis lutheri</name>
    <dbReference type="NCBI Taxonomy" id="2081491"/>
    <lineage>
        <taxon>Eukaryota</taxon>
        <taxon>Haptista</taxon>
        <taxon>Haptophyta</taxon>
        <taxon>Pavlovophyceae</taxon>
        <taxon>Pavlovales</taxon>
        <taxon>Pavlovaceae</taxon>
        <taxon>Diacronema</taxon>
    </lineage>
</organism>
<dbReference type="InterPro" id="IPR013240">
    <property type="entry name" value="DNA-dir_RNA_pol1_su_RPA34"/>
</dbReference>
<evidence type="ECO:0000256" key="1">
    <source>
        <dbReference type="SAM" id="MobiDB-lite"/>
    </source>
</evidence>
<feature type="compositionally biased region" description="Low complexity" evidence="1">
    <location>
        <begin position="163"/>
        <end position="173"/>
    </location>
</feature>
<feature type="compositionally biased region" description="Basic and acidic residues" evidence="1">
    <location>
        <begin position="227"/>
        <end position="236"/>
    </location>
</feature>
<protein>
    <submittedName>
        <fullName evidence="2">Uncharacterized protein</fullName>
    </submittedName>
</protein>
<feature type="region of interest" description="Disordered" evidence="1">
    <location>
        <begin position="135"/>
        <end position="250"/>
    </location>
</feature>
<sequence>METLTSLGPASELWLIQVPASVDVQALNGLRVRAGPQTDGQLRMQSSAGNFAWVDLEQQVTSVCLVPEGARRPAGSGAQSAGRFRAGPAFARRVVLYRTDDVPGVASSSAAGVERLSVPQLEGMRVRFRPIGDTARAGAGVAASAGERPRDGKKKRKERQVLPAGAPAARPAPSVEPRHGEKKDKKEKKKEKERRRAEKGTSNGATPASEIPAAAAAHDGAAETDLCEQRRRDKRDAKKRRKRGDEGVAQ</sequence>
<name>A0A8J6CK08_DIALT</name>
<dbReference type="GO" id="GO:0006360">
    <property type="term" value="P:transcription by RNA polymerase I"/>
    <property type="evidence" value="ECO:0007669"/>
    <property type="project" value="InterPro"/>
</dbReference>
<gene>
    <name evidence="2" type="ORF">KFE25_008964</name>
</gene>
<dbReference type="OrthoDB" id="10612070at2759"/>
<accession>A0A8J6CK08</accession>
<evidence type="ECO:0000313" key="3">
    <source>
        <dbReference type="Proteomes" id="UP000751190"/>
    </source>
</evidence>
<feature type="compositionally biased region" description="Low complexity" evidence="1">
    <location>
        <begin position="135"/>
        <end position="146"/>
    </location>
</feature>
<keyword evidence="3" id="KW-1185">Reference proteome</keyword>
<dbReference type="Proteomes" id="UP000751190">
    <property type="component" value="Unassembled WGS sequence"/>
</dbReference>
<dbReference type="Pfam" id="PF08208">
    <property type="entry name" value="RNA_polI_A34"/>
    <property type="match status" value="1"/>
</dbReference>